<accession>A0A8S0W866</accession>
<reference evidence="3" key="2">
    <citation type="submission" date="2020-01" db="EMBL/GenBank/DDBJ databases">
        <authorList>
            <person name="Hornung B."/>
        </authorList>
    </citation>
    <scope>NUCLEOTIDE SEQUENCE</scope>
    <source>
        <strain evidence="3">PacBioINE</strain>
    </source>
</reference>
<dbReference type="KEGG" id="aacx:DEACI_2206"/>
<dbReference type="Proteomes" id="UP001071230">
    <property type="component" value="Unassembled WGS sequence"/>
</dbReference>
<feature type="transmembrane region" description="Helical" evidence="2">
    <location>
        <begin position="42"/>
        <end position="60"/>
    </location>
</feature>
<protein>
    <submittedName>
        <fullName evidence="4">Predicted membrane protein</fullName>
    </submittedName>
</protein>
<evidence type="ECO:0000313" key="3">
    <source>
        <dbReference type="EMBL" id="CAA7601539.1"/>
    </source>
</evidence>
<feature type="compositionally biased region" description="Polar residues" evidence="1">
    <location>
        <begin position="1"/>
        <end position="13"/>
    </location>
</feature>
<keyword evidence="2" id="KW-0472">Membrane</keyword>
<dbReference type="RefSeq" id="WP_372503585.1">
    <property type="nucleotide sequence ID" value="NZ_CDGJ01000037.1"/>
</dbReference>
<sequence length="136" mass="14671">MPSASNPPNSEMTPTGVHRPGSQTNSGSEINPGSEIKWFDSFTKAMLAVMFVLLLFIFGAGKYMDSHKMSGGGTDDVVNNLASAVSHTEHHPFVDLPGDAQVGAFSVANFFAGLIVGHHWEKLFGKPKRDQEEPEV</sequence>
<feature type="region of interest" description="Disordered" evidence="1">
    <location>
        <begin position="1"/>
        <end position="30"/>
    </location>
</feature>
<proteinExistence type="predicted"/>
<evidence type="ECO:0000313" key="5">
    <source>
        <dbReference type="Proteomes" id="UP001071230"/>
    </source>
</evidence>
<dbReference type="Proteomes" id="UP000836597">
    <property type="component" value="Chromosome"/>
</dbReference>
<reference evidence="4" key="1">
    <citation type="submission" date="2014-11" db="EMBL/GenBank/DDBJ databases">
        <authorList>
            <person name="Hornung B.V."/>
        </authorList>
    </citation>
    <scope>NUCLEOTIDE SEQUENCE</scope>
    <source>
        <strain evidence="4">INE</strain>
    </source>
</reference>
<organism evidence="3">
    <name type="scientific">Acididesulfobacillus acetoxydans</name>
    <dbReference type="NCBI Taxonomy" id="1561005"/>
    <lineage>
        <taxon>Bacteria</taxon>
        <taxon>Bacillati</taxon>
        <taxon>Bacillota</taxon>
        <taxon>Clostridia</taxon>
        <taxon>Eubacteriales</taxon>
        <taxon>Peptococcaceae</taxon>
        <taxon>Acididesulfobacillus</taxon>
    </lineage>
</organism>
<keyword evidence="5" id="KW-1185">Reference proteome</keyword>
<evidence type="ECO:0000256" key="2">
    <source>
        <dbReference type="SAM" id="Phobius"/>
    </source>
</evidence>
<dbReference type="AlphaFoldDB" id="A0A8S0W866"/>
<dbReference type="EMBL" id="CDGJ01000037">
    <property type="protein sequence ID" value="CEJ07026.1"/>
    <property type="molecule type" value="Genomic_DNA"/>
</dbReference>
<gene>
    <name evidence="4" type="ORF">DEACI_1481</name>
    <name evidence="3" type="ORF">DEACI_2206</name>
</gene>
<name>A0A8S0W866_9FIRM</name>
<keyword evidence="2" id="KW-1133">Transmembrane helix</keyword>
<feature type="compositionally biased region" description="Polar residues" evidence="1">
    <location>
        <begin position="21"/>
        <end position="30"/>
    </location>
</feature>
<keyword evidence="2" id="KW-0812">Transmembrane</keyword>
<evidence type="ECO:0000256" key="1">
    <source>
        <dbReference type="SAM" id="MobiDB-lite"/>
    </source>
</evidence>
<evidence type="ECO:0000313" key="4">
    <source>
        <dbReference type="EMBL" id="CEJ07026.1"/>
    </source>
</evidence>
<dbReference type="EMBL" id="LR746496">
    <property type="protein sequence ID" value="CAA7601539.1"/>
    <property type="molecule type" value="Genomic_DNA"/>
</dbReference>